<evidence type="ECO:0000256" key="9">
    <source>
        <dbReference type="ARBA" id="ARBA00047340"/>
    </source>
</evidence>
<protein>
    <recommendedName>
        <fullName evidence="5 10">Nicotinate-nucleotide--dimethylbenzimidazole phosphoribosyltransferase</fullName>
        <ecNumber evidence="4 10">2.4.2.21</ecNumber>
    </recommendedName>
</protein>
<comment type="function">
    <text evidence="1">Catalyzes the synthesis of alpha-ribazole-5'-phosphate from nicotinate mononucleotide (NAMN) and 5,6-dimethylbenzimidazole (DMB).</text>
</comment>
<keyword evidence="8 11" id="KW-0808">Transferase</keyword>
<evidence type="ECO:0000256" key="3">
    <source>
        <dbReference type="ARBA" id="ARBA00007110"/>
    </source>
</evidence>
<organism evidence="11 12">
    <name type="scientific">Waltera intestinalis</name>
    <dbReference type="NCBI Taxonomy" id="2606635"/>
    <lineage>
        <taxon>Bacteria</taxon>
        <taxon>Bacillati</taxon>
        <taxon>Bacillota</taxon>
        <taxon>Clostridia</taxon>
        <taxon>Lachnospirales</taxon>
        <taxon>Lachnospiraceae</taxon>
        <taxon>Waltera</taxon>
    </lineage>
</organism>
<dbReference type="UniPathway" id="UPA00061">
    <property type="reaction ID" value="UER00516"/>
</dbReference>
<dbReference type="Pfam" id="PF02277">
    <property type="entry name" value="DBI_PRT"/>
    <property type="match status" value="1"/>
</dbReference>
<comment type="catalytic activity">
    <reaction evidence="9">
        <text>5,6-dimethylbenzimidazole + nicotinate beta-D-ribonucleotide = alpha-ribazole 5'-phosphate + nicotinate + H(+)</text>
        <dbReference type="Rhea" id="RHEA:11196"/>
        <dbReference type="ChEBI" id="CHEBI:15378"/>
        <dbReference type="ChEBI" id="CHEBI:15890"/>
        <dbReference type="ChEBI" id="CHEBI:32544"/>
        <dbReference type="ChEBI" id="CHEBI:57502"/>
        <dbReference type="ChEBI" id="CHEBI:57918"/>
        <dbReference type="EC" id="2.4.2.21"/>
    </reaction>
</comment>
<dbReference type="NCBIfam" id="TIGR03160">
    <property type="entry name" value="cobT_DBIPRT"/>
    <property type="match status" value="1"/>
</dbReference>
<dbReference type="EC" id="2.4.2.21" evidence="4 10"/>
<dbReference type="GO" id="GO:0008939">
    <property type="term" value="F:nicotinate-nucleotide-dimethylbenzimidazole phosphoribosyltransferase activity"/>
    <property type="evidence" value="ECO:0007669"/>
    <property type="project" value="UniProtKB-UniRule"/>
</dbReference>
<reference evidence="11 12" key="1">
    <citation type="submission" date="2019-08" db="EMBL/GenBank/DDBJ databases">
        <title>In-depth cultivation of the pig gut microbiome towards novel bacterial diversity and tailored functional studies.</title>
        <authorList>
            <person name="Wylensek D."/>
            <person name="Hitch T.C.A."/>
            <person name="Clavel T."/>
        </authorList>
    </citation>
    <scope>NUCLEOTIDE SEQUENCE [LARGE SCALE GENOMIC DNA]</scope>
    <source>
        <strain evidence="11 12">WCA3-601-WT-6H</strain>
    </source>
</reference>
<dbReference type="PANTHER" id="PTHR43463:SF1">
    <property type="entry name" value="NICOTINATE-NUCLEOTIDE--DIMETHYLBENZIMIDAZOLE PHOSPHORIBOSYLTRANSFERASE"/>
    <property type="match status" value="1"/>
</dbReference>
<dbReference type="InterPro" id="IPR003200">
    <property type="entry name" value="Nict_dMeBzImd_PRibTrfase"/>
</dbReference>
<dbReference type="CDD" id="cd02439">
    <property type="entry name" value="DMB-PRT_CobT"/>
    <property type="match status" value="1"/>
</dbReference>
<dbReference type="PANTHER" id="PTHR43463">
    <property type="entry name" value="NICOTINATE-NUCLEOTIDE--DIMETHYLBENZIMIDAZOLE PHOSPHORIBOSYLTRANSFERASE"/>
    <property type="match status" value="1"/>
</dbReference>
<dbReference type="Proteomes" id="UP000476055">
    <property type="component" value="Unassembled WGS sequence"/>
</dbReference>
<evidence type="ECO:0000256" key="8">
    <source>
        <dbReference type="ARBA" id="ARBA00022679"/>
    </source>
</evidence>
<comment type="pathway">
    <text evidence="2">Nucleoside biosynthesis; alpha-ribazole biosynthesis; alpha-ribazole from 5,6-dimethylbenzimidazole: step 1/2.</text>
</comment>
<comment type="caution">
    <text evidence="11">The sequence shown here is derived from an EMBL/GenBank/DDBJ whole genome shotgun (WGS) entry which is preliminary data.</text>
</comment>
<evidence type="ECO:0000256" key="7">
    <source>
        <dbReference type="ARBA" id="ARBA00022676"/>
    </source>
</evidence>
<dbReference type="AlphaFoldDB" id="A0A6L5YEY9"/>
<evidence type="ECO:0000256" key="6">
    <source>
        <dbReference type="ARBA" id="ARBA00022573"/>
    </source>
</evidence>
<keyword evidence="12" id="KW-1185">Reference proteome</keyword>
<sequence length="362" mass="38542">MECSEKPVFHNYTGRELAQIRITPPDEAVRKLVKKHWDTLAKPLDGMGSFETITAQIGAILGTEVIDIRKKGVLLFCADNGIVEEGVTQSGQEVTLAVAKSMARKGSSVCRMAQSIGAETIPVDIGINSEESIPGVWNCKVCSGTRNFLKEPAMTEEETVRAIATGTRLVRECKEKGYGILATGEMGIGNTTTSSAVTAALLQCGAEEVTGRGAGLTDQGLARKQQVVRTALETYDLWHADAFTVLQTVGGLDIAGLTGMCIGGALWHVPIVLDGVISMAAALVAERLFPGVREYLIPSHLGKEPAAVKLADALQLSPVIHAGMALGEGTGAVMMFTLLDMAMSIYGQSATFSEIEVEQYRR</sequence>
<dbReference type="NCBIfam" id="NF000996">
    <property type="entry name" value="PRK00105.1"/>
    <property type="match status" value="1"/>
</dbReference>
<dbReference type="GO" id="GO:0009236">
    <property type="term" value="P:cobalamin biosynthetic process"/>
    <property type="evidence" value="ECO:0007669"/>
    <property type="project" value="UniProtKB-UniRule"/>
</dbReference>
<dbReference type="FunFam" id="3.40.50.10210:FF:000001">
    <property type="entry name" value="Nicotinate-nucleotide--dimethylbenzimidazole phosphoribosyltransferase"/>
    <property type="match status" value="1"/>
</dbReference>
<proteinExistence type="inferred from homology"/>
<comment type="similarity">
    <text evidence="3">Belongs to the CobT family.</text>
</comment>
<evidence type="ECO:0000313" key="12">
    <source>
        <dbReference type="Proteomes" id="UP000476055"/>
    </source>
</evidence>
<keyword evidence="6" id="KW-0169">Cobalamin biosynthesis</keyword>
<dbReference type="EMBL" id="VUMU01000001">
    <property type="protein sequence ID" value="MST56799.1"/>
    <property type="molecule type" value="Genomic_DNA"/>
</dbReference>
<evidence type="ECO:0000256" key="10">
    <source>
        <dbReference type="NCBIfam" id="TIGR03160"/>
    </source>
</evidence>
<dbReference type="InterPro" id="IPR017846">
    <property type="entry name" value="Nict_dMeBzImd_PRibTrfase_bact"/>
</dbReference>
<dbReference type="Gene3D" id="3.40.50.10210">
    <property type="match status" value="1"/>
</dbReference>
<gene>
    <name evidence="11" type="primary">cobT</name>
    <name evidence="11" type="ORF">FYJ59_00800</name>
</gene>
<evidence type="ECO:0000256" key="2">
    <source>
        <dbReference type="ARBA" id="ARBA00005049"/>
    </source>
</evidence>
<evidence type="ECO:0000313" key="11">
    <source>
        <dbReference type="EMBL" id="MST56799.1"/>
    </source>
</evidence>
<evidence type="ECO:0000256" key="5">
    <source>
        <dbReference type="ARBA" id="ARBA00015486"/>
    </source>
</evidence>
<dbReference type="Gene3D" id="1.10.1610.10">
    <property type="match status" value="1"/>
</dbReference>
<evidence type="ECO:0000256" key="4">
    <source>
        <dbReference type="ARBA" id="ARBA00011991"/>
    </source>
</evidence>
<evidence type="ECO:0000256" key="1">
    <source>
        <dbReference type="ARBA" id="ARBA00002197"/>
    </source>
</evidence>
<accession>A0A6L5YEY9</accession>
<dbReference type="SUPFAM" id="SSF52733">
    <property type="entry name" value="Nicotinate mononucleotide:5,6-dimethylbenzimidazole phosphoribosyltransferase (CobT)"/>
    <property type="match status" value="1"/>
</dbReference>
<dbReference type="InterPro" id="IPR023195">
    <property type="entry name" value="Nict_dMeBzImd_PRibTrfase_N"/>
</dbReference>
<dbReference type="RefSeq" id="WP_154494871.1">
    <property type="nucleotide sequence ID" value="NZ_VUMU01000001.1"/>
</dbReference>
<keyword evidence="7 11" id="KW-0328">Glycosyltransferase</keyword>
<dbReference type="InterPro" id="IPR036087">
    <property type="entry name" value="Nict_dMeBzImd_PRibTrfase_sf"/>
</dbReference>
<name>A0A6L5YEY9_9FIRM</name>